<sequence>MKGINWDMKLGSKIGSVRIAGQSFWPSQQISQDISFYALRVCSELAYKFTFRIINTAKTVMAYCCCTSRALMYSALSAFGKIAYVYISNVNSITDPENPVNAHFCMP</sequence>
<keyword evidence="1" id="KW-1185">Reference proteome</keyword>
<reference evidence="2" key="1">
    <citation type="submission" date="2016-11" db="UniProtKB">
        <authorList>
            <consortium name="WormBaseParasite"/>
        </authorList>
    </citation>
    <scope>IDENTIFICATION</scope>
</reference>
<accession>A0A1I7WZN2</accession>
<proteinExistence type="predicted"/>
<name>A0A1I7WZN2_HETBA</name>
<protein>
    <submittedName>
        <fullName evidence="2">Pectinesterase</fullName>
    </submittedName>
</protein>
<organism evidence="1 2">
    <name type="scientific">Heterorhabditis bacteriophora</name>
    <name type="common">Entomopathogenic nematode worm</name>
    <dbReference type="NCBI Taxonomy" id="37862"/>
    <lineage>
        <taxon>Eukaryota</taxon>
        <taxon>Metazoa</taxon>
        <taxon>Ecdysozoa</taxon>
        <taxon>Nematoda</taxon>
        <taxon>Chromadorea</taxon>
        <taxon>Rhabditida</taxon>
        <taxon>Rhabditina</taxon>
        <taxon>Rhabditomorpha</taxon>
        <taxon>Strongyloidea</taxon>
        <taxon>Heterorhabditidae</taxon>
        <taxon>Heterorhabditis</taxon>
    </lineage>
</organism>
<dbReference type="AlphaFoldDB" id="A0A1I7WZN2"/>
<evidence type="ECO:0000313" key="2">
    <source>
        <dbReference type="WBParaSite" id="Hba_10642"/>
    </source>
</evidence>
<dbReference type="Proteomes" id="UP000095283">
    <property type="component" value="Unplaced"/>
</dbReference>
<dbReference type="WBParaSite" id="Hba_10642">
    <property type="protein sequence ID" value="Hba_10642"/>
    <property type="gene ID" value="Hba_10642"/>
</dbReference>
<evidence type="ECO:0000313" key="1">
    <source>
        <dbReference type="Proteomes" id="UP000095283"/>
    </source>
</evidence>